<proteinExistence type="inferred from homology"/>
<evidence type="ECO:0000256" key="14">
    <source>
        <dbReference type="ARBA" id="ARBA00023136"/>
    </source>
</evidence>
<evidence type="ECO:0000256" key="7">
    <source>
        <dbReference type="ARBA" id="ARBA00022692"/>
    </source>
</evidence>
<evidence type="ECO:0000313" key="18">
    <source>
        <dbReference type="EMBL" id="QCY72814.1"/>
    </source>
</evidence>
<feature type="transmembrane region" description="Helical" evidence="16">
    <location>
        <begin position="266"/>
        <end position="285"/>
    </location>
</feature>
<feature type="transmembrane region" description="Helical" evidence="16">
    <location>
        <begin position="45"/>
        <end position="67"/>
    </location>
</feature>
<keyword evidence="11 16" id="KW-0520">NAD</keyword>
<evidence type="ECO:0000256" key="10">
    <source>
        <dbReference type="ARBA" id="ARBA00022989"/>
    </source>
</evidence>
<accession>A0A4Y5RDJ9</accession>
<evidence type="ECO:0000256" key="13">
    <source>
        <dbReference type="ARBA" id="ARBA00023128"/>
    </source>
</evidence>
<reference evidence="18" key="1">
    <citation type="submission" date="2018-11" db="EMBL/GenBank/DDBJ databases">
        <authorList>
            <person name="Suleman S."/>
            <person name="Ma J."/>
            <person name="Zhu X.Q."/>
        </authorList>
    </citation>
    <scope>NUCLEOTIDE SEQUENCE</scope>
    <source>
        <strain evidence="18">Pakistan</strain>
    </source>
</reference>
<dbReference type="InterPro" id="IPR001750">
    <property type="entry name" value="ND/Mrp_TM"/>
</dbReference>
<keyword evidence="8" id="KW-1278">Translocase</keyword>
<evidence type="ECO:0000256" key="9">
    <source>
        <dbReference type="ARBA" id="ARBA00022982"/>
    </source>
</evidence>
<dbReference type="GO" id="GO:0048039">
    <property type="term" value="F:ubiquinone binding"/>
    <property type="evidence" value="ECO:0007669"/>
    <property type="project" value="TreeGrafter"/>
</dbReference>
<dbReference type="GO" id="GO:0015990">
    <property type="term" value="P:electron transport coupled proton transport"/>
    <property type="evidence" value="ECO:0007669"/>
    <property type="project" value="TreeGrafter"/>
</dbReference>
<feature type="transmembrane region" description="Helical" evidence="16">
    <location>
        <begin position="101"/>
        <end position="120"/>
    </location>
</feature>
<comment type="catalytic activity">
    <reaction evidence="15 16">
        <text>a ubiquinone + NADH + 5 H(+)(in) = a ubiquinol + NAD(+) + 4 H(+)(out)</text>
        <dbReference type="Rhea" id="RHEA:29091"/>
        <dbReference type="Rhea" id="RHEA-COMP:9565"/>
        <dbReference type="Rhea" id="RHEA-COMP:9566"/>
        <dbReference type="ChEBI" id="CHEBI:15378"/>
        <dbReference type="ChEBI" id="CHEBI:16389"/>
        <dbReference type="ChEBI" id="CHEBI:17976"/>
        <dbReference type="ChEBI" id="CHEBI:57540"/>
        <dbReference type="ChEBI" id="CHEBI:57945"/>
        <dbReference type="EC" id="7.1.1.2"/>
    </reaction>
</comment>
<organism evidence="18">
    <name type="scientific">Uvitellina sp. SSS-2019</name>
    <dbReference type="NCBI Taxonomy" id="2587434"/>
    <lineage>
        <taxon>Eukaryota</taxon>
        <taxon>Metazoa</taxon>
        <taxon>Spiralia</taxon>
        <taxon>Lophotrochozoa</taxon>
        <taxon>Platyhelminthes</taxon>
        <taxon>Trematoda</taxon>
        <taxon>Digenea</taxon>
        <taxon>Plagiorchiida</taxon>
        <taxon>Echinostomata</taxon>
        <taxon>Echinostomatoidea</taxon>
        <taxon>Cyclocoelidae</taxon>
        <taxon>Uvitellina</taxon>
    </lineage>
</organism>
<keyword evidence="5 16" id="KW-0813">Transport</keyword>
<evidence type="ECO:0000256" key="16">
    <source>
        <dbReference type="RuleBase" id="RU003297"/>
    </source>
</evidence>
<keyword evidence="6 16" id="KW-0679">Respiratory chain</keyword>
<keyword evidence="14 16" id="KW-0472">Membrane</keyword>
<evidence type="ECO:0000256" key="6">
    <source>
        <dbReference type="ARBA" id="ARBA00022660"/>
    </source>
</evidence>
<keyword evidence="12 16" id="KW-0830">Ubiquinone</keyword>
<keyword evidence="7 16" id="KW-0812">Transmembrane</keyword>
<feature type="transmembrane region" description="Helical" evidence="16">
    <location>
        <begin position="334"/>
        <end position="354"/>
    </location>
</feature>
<feature type="transmembrane region" description="Helical" evidence="16">
    <location>
        <begin position="210"/>
        <end position="230"/>
    </location>
</feature>
<protein>
    <recommendedName>
        <fullName evidence="4 16">NADH-ubiquinone oxidoreductase chain 4</fullName>
        <ecNumber evidence="3 16">7.1.1.2</ecNumber>
    </recommendedName>
</protein>
<evidence type="ECO:0000256" key="12">
    <source>
        <dbReference type="ARBA" id="ARBA00023075"/>
    </source>
</evidence>
<dbReference type="EC" id="7.1.1.2" evidence="3 16"/>
<comment type="similarity">
    <text evidence="2 16">Belongs to the complex I subunit 4 family.</text>
</comment>
<dbReference type="PRINTS" id="PR01437">
    <property type="entry name" value="NUOXDRDTASE4"/>
</dbReference>
<name>A0A4Y5RDJ9_9TREM</name>
<dbReference type="GO" id="GO:0031966">
    <property type="term" value="C:mitochondrial membrane"/>
    <property type="evidence" value="ECO:0007669"/>
    <property type="project" value="UniProtKB-SubCell"/>
</dbReference>
<geneLocation type="mitochondrion" evidence="18"/>
<comment type="subcellular location">
    <subcellularLocation>
        <location evidence="1 16">Mitochondrion membrane</location>
        <topology evidence="1 16">Multi-pass membrane protein</topology>
    </subcellularLocation>
</comment>
<evidence type="ECO:0000256" key="4">
    <source>
        <dbReference type="ARBA" id="ARBA00021006"/>
    </source>
</evidence>
<evidence type="ECO:0000256" key="11">
    <source>
        <dbReference type="ARBA" id="ARBA00023027"/>
    </source>
</evidence>
<dbReference type="PANTHER" id="PTHR43507">
    <property type="entry name" value="NADH-UBIQUINONE OXIDOREDUCTASE CHAIN 4"/>
    <property type="match status" value="1"/>
</dbReference>
<dbReference type="PANTHER" id="PTHR43507:SF20">
    <property type="entry name" value="NADH-UBIQUINONE OXIDOREDUCTASE CHAIN 4"/>
    <property type="match status" value="1"/>
</dbReference>
<feature type="transmembrane region" description="Helical" evidence="16">
    <location>
        <begin position="176"/>
        <end position="198"/>
    </location>
</feature>
<evidence type="ECO:0000256" key="3">
    <source>
        <dbReference type="ARBA" id="ARBA00012944"/>
    </source>
</evidence>
<comment type="function">
    <text evidence="16">Core subunit of the mitochondrial membrane respiratory chain NADH dehydrogenase (Complex I) which catalyzes electron transfer from NADH through the respiratory chain, using ubiquinone as an electron acceptor. Essential for the catalytic activity and assembly of complex I.</text>
</comment>
<keyword evidence="13 16" id="KW-0496">Mitochondrion</keyword>
<evidence type="ECO:0000259" key="17">
    <source>
        <dbReference type="Pfam" id="PF00361"/>
    </source>
</evidence>
<evidence type="ECO:0000256" key="5">
    <source>
        <dbReference type="ARBA" id="ARBA00022448"/>
    </source>
</evidence>
<dbReference type="Pfam" id="PF00361">
    <property type="entry name" value="Proton_antipo_M"/>
    <property type="match status" value="1"/>
</dbReference>
<dbReference type="GO" id="GO:0008137">
    <property type="term" value="F:NADH dehydrogenase (ubiquinone) activity"/>
    <property type="evidence" value="ECO:0007669"/>
    <property type="project" value="UniProtKB-UniRule"/>
</dbReference>
<evidence type="ECO:0000256" key="2">
    <source>
        <dbReference type="ARBA" id="ARBA00009025"/>
    </source>
</evidence>
<gene>
    <name evidence="18" type="primary">nad4</name>
</gene>
<feature type="transmembrane region" description="Helical" evidence="16">
    <location>
        <begin position="291"/>
        <end position="314"/>
    </location>
</feature>
<evidence type="ECO:0000256" key="8">
    <source>
        <dbReference type="ARBA" id="ARBA00022967"/>
    </source>
</evidence>
<dbReference type="GO" id="GO:0042773">
    <property type="term" value="P:ATP synthesis coupled electron transport"/>
    <property type="evidence" value="ECO:0007669"/>
    <property type="project" value="InterPro"/>
</dbReference>
<keyword evidence="9 16" id="KW-0249">Electron transport</keyword>
<feature type="transmembrane region" description="Helical" evidence="16">
    <location>
        <begin position="408"/>
        <end position="429"/>
    </location>
</feature>
<evidence type="ECO:0000256" key="15">
    <source>
        <dbReference type="ARBA" id="ARBA00049551"/>
    </source>
</evidence>
<feature type="transmembrane region" description="Helical" evidence="16">
    <location>
        <begin position="374"/>
        <end position="396"/>
    </location>
</feature>
<sequence length="430" mass="48775">MGFKRFDWYSWGLVTGFSLVVSFLFFSFQGVGSSVWLIGGYSVEYGGVFVFDVISFYLCFLSGFLFFSLCCVFGSMSRVSLFFVSLSVFSSFLCYCCVDGFWFWFFYEASILFLLLLLVLESPYSERFVATWYLFGYVVFTSLPMLLLIFYLSSLFGTFDLQLWSFFGLVTDSSKVFLAILLVLFVTKIPLFPFHVWLPIVHAEASSPVSVCLSGYVMKLGLLGVVRFGSFILSDLVFSLDYVLVCFGFSIVFLFCASRELDSKRWLAFMSLSHIVIAVICLSTCDYDKVFVAYWFCLGHGLSAGVMFIVLWFLYEVSGTRNWLLLKDAVSSSFLIRFIVLASICLVASVPPSLQFFSEVLALCSSSLVSLSYVFLFFLYLFVGGLVPLFVIGSLVSRHYNISYGKCVGFSFVMSCVFLIVWSFFLFLIF</sequence>
<feature type="domain" description="NADH:quinone oxidoreductase/Mrp antiporter transmembrane" evidence="17">
    <location>
        <begin position="102"/>
        <end position="378"/>
    </location>
</feature>
<reference evidence="18" key="2">
    <citation type="journal article" date="2019" name="Parasitol. Res.">
        <title>Characterization of the complete mitochondrial genome of Uvitellina sp., representative of the family Cyclocoelidae and phylogenetic implications.</title>
        <authorList>
            <person name="Suleman"/>
            <person name="Khan M.S."/>
            <person name="Heneberg P."/>
            <person name="Zhou C.Y."/>
            <person name="Muhammad N."/>
            <person name="Zhu X.Q."/>
            <person name="Ma J."/>
        </authorList>
    </citation>
    <scope>NUCLEOTIDE SEQUENCE</scope>
    <source>
        <strain evidence="18">Pakistan</strain>
    </source>
</reference>
<dbReference type="AlphaFoldDB" id="A0A4Y5RDJ9"/>
<dbReference type="InterPro" id="IPR003918">
    <property type="entry name" value="NADH_UbQ_OxRdtase"/>
</dbReference>
<evidence type="ECO:0000256" key="1">
    <source>
        <dbReference type="ARBA" id="ARBA00004225"/>
    </source>
</evidence>
<dbReference type="GO" id="GO:0003954">
    <property type="term" value="F:NADH dehydrogenase activity"/>
    <property type="evidence" value="ECO:0007669"/>
    <property type="project" value="TreeGrafter"/>
</dbReference>
<dbReference type="EMBL" id="MK227160">
    <property type="protein sequence ID" value="QCY72814.1"/>
    <property type="molecule type" value="Genomic_DNA"/>
</dbReference>
<keyword evidence="10 16" id="KW-1133">Transmembrane helix</keyword>
<feature type="transmembrane region" description="Helical" evidence="16">
    <location>
        <begin position="132"/>
        <end position="156"/>
    </location>
</feature>
<feature type="transmembrane region" description="Helical" evidence="16">
    <location>
        <begin position="236"/>
        <end position="257"/>
    </location>
</feature>
<feature type="transmembrane region" description="Helical" evidence="16">
    <location>
        <begin position="12"/>
        <end position="39"/>
    </location>
</feature>